<keyword evidence="3" id="KW-0479">Metal-binding</keyword>
<dbReference type="NCBIfam" id="TIGR00332">
    <property type="entry name" value="neela_ferrous"/>
    <property type="match status" value="1"/>
</dbReference>
<evidence type="ECO:0000259" key="6">
    <source>
        <dbReference type="Pfam" id="PF01880"/>
    </source>
</evidence>
<evidence type="ECO:0000256" key="1">
    <source>
        <dbReference type="ARBA" id="ARBA00005941"/>
    </source>
</evidence>
<keyword evidence="7" id="KW-0560">Oxidoreductase</keyword>
<feature type="domain" description="Desulfoferrodoxin ferrous iron-binding" evidence="6">
    <location>
        <begin position="12"/>
        <end position="112"/>
    </location>
</feature>
<evidence type="ECO:0000256" key="2">
    <source>
        <dbReference type="ARBA" id="ARBA00022448"/>
    </source>
</evidence>
<comment type="similarity">
    <text evidence="1">Belongs to the desulfoferrodoxin family.</text>
</comment>
<keyword evidence="5" id="KW-0408">Iron</keyword>
<dbReference type="EC" id="1.15.1.2" evidence="7"/>
<dbReference type="GeneID" id="89227977"/>
<organism evidence="7 8">
    <name type="scientific">Methanolapillus ohkumae</name>
    <dbReference type="NCBI Taxonomy" id="3028298"/>
    <lineage>
        <taxon>Archaea</taxon>
        <taxon>Methanobacteriati</taxon>
        <taxon>Methanobacteriota</taxon>
        <taxon>Stenosarchaea group</taxon>
        <taxon>Methanomicrobia</taxon>
        <taxon>Methanosarcinales</taxon>
        <taxon>Methanosarcinaceae</taxon>
        <taxon>Methanolapillus</taxon>
    </lineage>
</organism>
<keyword evidence="8" id="KW-1185">Reference proteome</keyword>
<dbReference type="RefSeq" id="WP_338098302.1">
    <property type="nucleotide sequence ID" value="NZ_CP131061.1"/>
</dbReference>
<evidence type="ECO:0000256" key="3">
    <source>
        <dbReference type="ARBA" id="ARBA00022723"/>
    </source>
</evidence>
<protein>
    <submittedName>
        <fullName evidence="7">Superoxide reductase</fullName>
        <ecNumber evidence="7">1.15.1.2</ecNumber>
    </submittedName>
</protein>
<dbReference type="InterPro" id="IPR002742">
    <property type="entry name" value="Desulfoferrodoxin_Fe-bd_dom"/>
</dbReference>
<proteinExistence type="inferred from homology"/>
<dbReference type="EMBL" id="CP131061">
    <property type="protein sequence ID" value="WNY26792.1"/>
    <property type="molecule type" value="Genomic_DNA"/>
</dbReference>
<dbReference type="Gene3D" id="2.60.40.730">
    <property type="entry name" value="SOR catalytic domain"/>
    <property type="match status" value="1"/>
</dbReference>
<sequence length="116" mass="13123">MDFTTLFKAPETEGKEKHVPIIDILKNHGGKDETLVLVTVGKEVPHPNTVEHHIVWIELYGIKKETNQVIYLGRQDLAPTFTDPSAKFKVKLDDFKALGALAYCNIHGVWKNTKEL</sequence>
<keyword evidence="4" id="KW-0249">Electron transport</keyword>
<dbReference type="Pfam" id="PF01880">
    <property type="entry name" value="Desulfoferrodox"/>
    <property type="match status" value="1"/>
</dbReference>
<reference evidence="7 8" key="1">
    <citation type="submission" date="2023-07" db="EMBL/GenBank/DDBJ databases">
        <title>Closed genome sequence of Methanosarcinaceae archaeon Am2.</title>
        <authorList>
            <person name="Poehlein A."/>
            <person name="Protasov E."/>
            <person name="Platt K."/>
            <person name="Reeh H."/>
            <person name="Daniel R."/>
            <person name="Brune A."/>
        </authorList>
    </citation>
    <scope>NUCLEOTIDE SEQUENCE [LARGE SCALE GENOMIC DNA]</scope>
    <source>
        <strain evidence="7 8">Am2</strain>
    </source>
</reference>
<evidence type="ECO:0000313" key="8">
    <source>
        <dbReference type="Proteomes" id="UP001304970"/>
    </source>
</evidence>
<dbReference type="InterPro" id="IPR036073">
    <property type="entry name" value="Desulfoferrodoxin_Fe-bd_dom_sf"/>
</dbReference>
<dbReference type="InterPro" id="IPR051233">
    <property type="entry name" value="Desulfoferrodoxin_SOR"/>
</dbReference>
<name>A0AA96VHW6_9EURY</name>
<dbReference type="AlphaFoldDB" id="A0AA96VHW6"/>
<dbReference type="SUPFAM" id="SSF49367">
    <property type="entry name" value="Superoxide reductase-like"/>
    <property type="match status" value="1"/>
</dbReference>
<dbReference type="PANTHER" id="PTHR36541">
    <property type="entry name" value="SUPEROXIDE REDUCTASE-RELATED"/>
    <property type="match status" value="1"/>
</dbReference>
<evidence type="ECO:0000256" key="5">
    <source>
        <dbReference type="ARBA" id="ARBA00023004"/>
    </source>
</evidence>
<dbReference type="GO" id="GO:0005506">
    <property type="term" value="F:iron ion binding"/>
    <property type="evidence" value="ECO:0007669"/>
    <property type="project" value="InterPro"/>
</dbReference>
<dbReference type="Proteomes" id="UP001304970">
    <property type="component" value="Chromosome"/>
</dbReference>
<accession>A0AA96VHW6</accession>
<dbReference type="GO" id="GO:0050605">
    <property type="term" value="F:superoxide reductase activity"/>
    <property type="evidence" value="ECO:0007669"/>
    <property type="project" value="UniProtKB-EC"/>
</dbReference>
<dbReference type="PANTHER" id="PTHR36541:SF1">
    <property type="entry name" value="SUPEROXIDE REDUCTASE-RELATED"/>
    <property type="match status" value="1"/>
</dbReference>
<gene>
    <name evidence="7" type="ORF">MsAm2_05690</name>
</gene>
<evidence type="ECO:0000313" key="7">
    <source>
        <dbReference type="EMBL" id="WNY26792.1"/>
    </source>
</evidence>
<keyword evidence="2" id="KW-0813">Transport</keyword>
<evidence type="ECO:0000256" key="4">
    <source>
        <dbReference type="ARBA" id="ARBA00022982"/>
    </source>
</evidence>